<dbReference type="Gene3D" id="2.40.50.870">
    <property type="entry name" value="Protein of unknown function (DUF3299)"/>
    <property type="match status" value="1"/>
</dbReference>
<dbReference type="RefSeq" id="WP_009518040.1">
    <property type="nucleotide sequence ID" value="NZ_CCAE010000012.1"/>
</dbReference>
<reference evidence="3" key="2">
    <citation type="submission" date="2014-11" db="EMBL/GenBank/DDBJ databases">
        <title>Draft genome sequence of Hydrogenophaga intermedia S1.</title>
        <authorList>
            <person name="Gan H.M."/>
            <person name="Chew T.H."/>
            <person name="Stolz A."/>
        </authorList>
    </citation>
    <scope>NUCLEOTIDE SEQUENCE [LARGE SCALE GENOMIC DNA]</scope>
    <source>
        <strain evidence="3">S1</strain>
    </source>
</reference>
<proteinExistence type="predicted"/>
<feature type="chain" id="PRO_5009681369" description="DUF3299 domain-containing protein" evidence="1">
    <location>
        <begin position="23"/>
        <end position="184"/>
    </location>
</feature>
<keyword evidence="1" id="KW-0732">Signal</keyword>
<keyword evidence="3" id="KW-1185">Reference proteome</keyword>
<reference evidence="3" key="1">
    <citation type="submission" date="2014-02" db="EMBL/GenBank/DDBJ databases">
        <authorList>
            <person name="Gan H."/>
        </authorList>
    </citation>
    <scope>NUCLEOTIDE SEQUENCE [LARGE SCALE GENOMIC DNA]</scope>
    <source>
        <strain evidence="3">S1</strain>
    </source>
</reference>
<feature type="signal peptide" evidence="1">
    <location>
        <begin position="1"/>
        <end position="22"/>
    </location>
</feature>
<gene>
    <name evidence="2" type="ORF">BN948_02004</name>
</gene>
<dbReference type="EMBL" id="CCAE010000012">
    <property type="protein sequence ID" value="CDN87582.1"/>
    <property type="molecule type" value="Genomic_DNA"/>
</dbReference>
<dbReference type="Pfam" id="PF11736">
    <property type="entry name" value="DUF3299"/>
    <property type="match status" value="1"/>
</dbReference>
<evidence type="ECO:0000256" key="1">
    <source>
        <dbReference type="SAM" id="SignalP"/>
    </source>
</evidence>
<dbReference type="Proteomes" id="UP000028878">
    <property type="component" value="Unassembled WGS sequence"/>
</dbReference>
<evidence type="ECO:0000313" key="2">
    <source>
        <dbReference type="EMBL" id="CDN87582.1"/>
    </source>
</evidence>
<protein>
    <recommendedName>
        <fullName evidence="4">DUF3299 domain-containing protein</fullName>
    </recommendedName>
</protein>
<accession>A0A1L1PCA0</accession>
<sequence precursor="true">MHLFRRHVLLSLLGLASGPAFAQVLNSPLGAPPADTGPMGLPHGQGAGVHSPQSPIAPLPTRDDVVAWSLLTDVRTEVKTVAKRKRVVPVYPPEVRALDQRRLKLHGFMLPLEPGENQRHFLLASVPLTCSFCTPGGAESLVEVRTKTPVKYRLEAVVVEGKFHVLDNDPYGLYYRLSEAEGSR</sequence>
<evidence type="ECO:0008006" key="4">
    <source>
        <dbReference type="Google" id="ProtNLM"/>
    </source>
</evidence>
<dbReference type="InterPro" id="IPR021727">
    <property type="entry name" value="DUF3299"/>
</dbReference>
<name>A0A1L1PCA0_HYDIT</name>
<dbReference type="AlphaFoldDB" id="A0A1L1PCA0"/>
<evidence type="ECO:0000313" key="3">
    <source>
        <dbReference type="Proteomes" id="UP000028878"/>
    </source>
</evidence>
<organism evidence="2 3">
    <name type="scientific">Hydrogenophaga intermedia</name>
    <dbReference type="NCBI Taxonomy" id="65786"/>
    <lineage>
        <taxon>Bacteria</taxon>
        <taxon>Pseudomonadati</taxon>
        <taxon>Pseudomonadota</taxon>
        <taxon>Betaproteobacteria</taxon>
        <taxon>Burkholderiales</taxon>
        <taxon>Comamonadaceae</taxon>
        <taxon>Hydrogenophaga</taxon>
    </lineage>
</organism>